<dbReference type="Proteomes" id="UP000221918">
    <property type="component" value="Unassembled WGS sequence"/>
</dbReference>
<organism evidence="3 4">
    <name type="scientific">Bacillus pseudomycoides</name>
    <dbReference type="NCBI Taxonomy" id="64104"/>
    <lineage>
        <taxon>Bacteria</taxon>
        <taxon>Bacillati</taxon>
        <taxon>Bacillota</taxon>
        <taxon>Bacilli</taxon>
        <taxon>Bacillales</taxon>
        <taxon>Bacillaceae</taxon>
        <taxon>Bacillus</taxon>
        <taxon>Bacillus cereus group</taxon>
    </lineage>
</organism>
<protein>
    <recommendedName>
        <fullName evidence="2">DnaB/C C-terminal domain-containing protein</fullName>
    </recommendedName>
</protein>
<reference evidence="3 4" key="1">
    <citation type="submission" date="2017-09" db="EMBL/GenBank/DDBJ databases">
        <title>Large-scale bioinformatics analysis of Bacillus genomes uncovers conserved roles of natural products in bacterial physiology.</title>
        <authorList>
            <consortium name="Agbiome Team Llc"/>
            <person name="Bleich R.M."/>
            <person name="Grubbs K.J."/>
            <person name="Santa Maria K.C."/>
            <person name="Allen S.E."/>
            <person name="Farag S."/>
            <person name="Shank E.A."/>
            <person name="Bowers A."/>
        </authorList>
    </citation>
    <scope>NUCLEOTIDE SEQUENCE [LARGE SCALE GENOMIC DNA]</scope>
    <source>
        <strain evidence="3 4">AFS037265</strain>
    </source>
</reference>
<dbReference type="EMBL" id="NUTL01000037">
    <property type="protein sequence ID" value="PHE99945.1"/>
    <property type="molecule type" value="Genomic_DNA"/>
</dbReference>
<evidence type="ECO:0000259" key="2">
    <source>
        <dbReference type="Pfam" id="PF07261"/>
    </source>
</evidence>
<dbReference type="RefSeq" id="WP_098609847.1">
    <property type="nucleotide sequence ID" value="NZ_NUTL01000037.1"/>
</dbReference>
<dbReference type="Pfam" id="PF07261">
    <property type="entry name" value="DnaB_2"/>
    <property type="match status" value="1"/>
</dbReference>
<feature type="domain" description="DnaB/C C-terminal" evidence="2">
    <location>
        <begin position="49"/>
        <end position="95"/>
    </location>
</feature>
<sequence>MEQDFETQVKQFIELLNSSKPEEYLSDCIRATTPHWKDLDRISSAKEYGKLPEPVINVLINYVILKTEVHALNKVFKDIAVEWSRKDIKTAEEAIVLARQENKKYEKWIEKYYEDSWLGDVLRGAIISGMTDKELGQYVRQLQEKYL</sequence>
<accession>A0ABD6T7U8</accession>
<proteinExistence type="inferred from homology"/>
<comment type="similarity">
    <text evidence="1">Belongs to the DnaB/DnaD family.</text>
</comment>
<evidence type="ECO:0000313" key="4">
    <source>
        <dbReference type="Proteomes" id="UP000221918"/>
    </source>
</evidence>
<name>A0ABD6T7U8_9BACI</name>
<comment type="caution">
    <text evidence="3">The sequence shown here is derived from an EMBL/GenBank/DDBJ whole genome shotgun (WGS) entry which is preliminary data.</text>
</comment>
<evidence type="ECO:0000313" key="3">
    <source>
        <dbReference type="EMBL" id="PHE99945.1"/>
    </source>
</evidence>
<dbReference type="InterPro" id="IPR006343">
    <property type="entry name" value="DnaB/C_C"/>
</dbReference>
<gene>
    <name evidence="3" type="ORF">COF81_09515</name>
</gene>
<dbReference type="AlphaFoldDB" id="A0ABD6T7U8"/>
<evidence type="ECO:0000256" key="1">
    <source>
        <dbReference type="ARBA" id="ARBA00093462"/>
    </source>
</evidence>